<proteinExistence type="predicted"/>
<dbReference type="EMBL" id="CP002930">
    <property type="protein sequence ID" value="AFY00975.1"/>
    <property type="molecule type" value="Genomic_DNA"/>
</dbReference>
<protein>
    <submittedName>
        <fullName evidence="1">Uncharacterized protein</fullName>
    </submittedName>
</protein>
<dbReference type="Proteomes" id="UP000010074">
    <property type="component" value="Chromosome"/>
</dbReference>
<evidence type="ECO:0000313" key="2">
    <source>
        <dbReference type="Proteomes" id="UP000010074"/>
    </source>
</evidence>
<dbReference type="KEGG" id="bbat:Bdt_1276"/>
<name>K7YWA3_BDEBC</name>
<gene>
    <name evidence="1" type="ORF">Bdt_1276</name>
</gene>
<dbReference type="HOGENOM" id="CLU_3022747_0_0_7"/>
<sequence>MCAIFRDEYDKIGCQNHARQGFLEKTSWAGGPLGEELSPFASDSPRLRLRNLRKG</sequence>
<accession>K7YWA3</accession>
<reference evidence="1 2" key="1">
    <citation type="journal article" date="2012" name="BMC Genomics">
        <title>Genome analysis of a simultaneously predatory and prey-independent, novel Bdellovibrio bacteriovorus from the River Tiber, supports in silico predictions of both ancient and recent lateral gene transfer from diverse bacteria.</title>
        <authorList>
            <person name="Hobley L."/>
            <person name="Lerner T.R."/>
            <person name="Williams L.E."/>
            <person name="Lambert C."/>
            <person name="Till R."/>
            <person name="Milner D.S."/>
            <person name="Basford S.M."/>
            <person name="Capeness M.J."/>
            <person name="Fenton A.K."/>
            <person name="Atterbury R.J."/>
            <person name="Harris M.A."/>
            <person name="Sockett R.E."/>
        </authorList>
    </citation>
    <scope>NUCLEOTIDE SEQUENCE [LARGE SCALE GENOMIC DNA]</scope>
    <source>
        <strain evidence="1 2">Tiberius</strain>
    </source>
</reference>
<evidence type="ECO:0000313" key="1">
    <source>
        <dbReference type="EMBL" id="AFY00975.1"/>
    </source>
</evidence>
<dbReference type="AlphaFoldDB" id="K7YWA3"/>
<dbReference type="PATRIC" id="fig|1069642.3.peg.1260"/>
<organism evidence="1 2">
    <name type="scientific">Bdellovibrio bacteriovorus str. Tiberius</name>
    <dbReference type="NCBI Taxonomy" id="1069642"/>
    <lineage>
        <taxon>Bacteria</taxon>
        <taxon>Pseudomonadati</taxon>
        <taxon>Bdellovibrionota</taxon>
        <taxon>Bdellovibrionia</taxon>
        <taxon>Bdellovibrionales</taxon>
        <taxon>Pseudobdellovibrionaceae</taxon>
        <taxon>Bdellovibrio</taxon>
    </lineage>
</organism>